<organism evidence="1 2">
    <name type="scientific">Brachionus plicatilis</name>
    <name type="common">Marine rotifer</name>
    <name type="synonym">Brachionus muelleri</name>
    <dbReference type="NCBI Taxonomy" id="10195"/>
    <lineage>
        <taxon>Eukaryota</taxon>
        <taxon>Metazoa</taxon>
        <taxon>Spiralia</taxon>
        <taxon>Gnathifera</taxon>
        <taxon>Rotifera</taxon>
        <taxon>Eurotatoria</taxon>
        <taxon>Monogononta</taxon>
        <taxon>Pseudotrocha</taxon>
        <taxon>Ploima</taxon>
        <taxon>Brachionidae</taxon>
        <taxon>Brachionus</taxon>
    </lineage>
</organism>
<comment type="caution">
    <text evidence="1">The sequence shown here is derived from an EMBL/GenBank/DDBJ whole genome shotgun (WGS) entry which is preliminary data.</text>
</comment>
<gene>
    <name evidence="1" type="ORF">BpHYR1_013253</name>
</gene>
<keyword evidence="2" id="KW-1185">Reference proteome</keyword>
<protein>
    <submittedName>
        <fullName evidence="1">Uncharacterized protein</fullName>
    </submittedName>
</protein>
<reference evidence="1 2" key="1">
    <citation type="journal article" date="2018" name="Sci. Rep.">
        <title>Genomic signatures of local adaptation to the degree of environmental predictability in rotifers.</title>
        <authorList>
            <person name="Franch-Gras L."/>
            <person name="Hahn C."/>
            <person name="Garcia-Roger E.M."/>
            <person name="Carmona M.J."/>
            <person name="Serra M."/>
            <person name="Gomez A."/>
        </authorList>
    </citation>
    <scope>NUCLEOTIDE SEQUENCE [LARGE SCALE GENOMIC DNA]</scope>
    <source>
        <strain evidence="1">HYR1</strain>
    </source>
</reference>
<dbReference type="AlphaFoldDB" id="A0A3M7S0U9"/>
<dbReference type="Proteomes" id="UP000276133">
    <property type="component" value="Unassembled WGS sequence"/>
</dbReference>
<accession>A0A3M7S0U9</accession>
<dbReference type="EMBL" id="REGN01002230">
    <property type="protein sequence ID" value="RNA29416.1"/>
    <property type="molecule type" value="Genomic_DNA"/>
</dbReference>
<name>A0A3M7S0U9_BRAPC</name>
<sequence length="71" mass="8086">MKLRINPKDYTVSVFGSEARHGEFYLVNDLDKSVKKINDSQKQSCNHSISSTLLRGTSGRDELSKQCECEY</sequence>
<evidence type="ECO:0000313" key="1">
    <source>
        <dbReference type="EMBL" id="RNA29416.1"/>
    </source>
</evidence>
<evidence type="ECO:0000313" key="2">
    <source>
        <dbReference type="Proteomes" id="UP000276133"/>
    </source>
</evidence>
<proteinExistence type="predicted"/>